<dbReference type="OrthoDB" id="8479950at2"/>
<evidence type="ECO:0000313" key="7">
    <source>
        <dbReference type="Proteomes" id="UP000262172"/>
    </source>
</evidence>
<dbReference type="RefSeq" id="WP_116243013.1">
    <property type="nucleotide sequence ID" value="NZ_QUAB01000046.1"/>
</dbReference>
<keyword evidence="1" id="KW-0805">Transcription regulation</keyword>
<evidence type="ECO:0000256" key="4">
    <source>
        <dbReference type="PROSITE-ProRule" id="PRU00335"/>
    </source>
</evidence>
<dbReference type="AlphaFoldDB" id="A0A371NSM7"/>
<dbReference type="PANTHER" id="PTHR30055:SF174">
    <property type="entry name" value="TRANSCRIPTIONAL REGULATORY PROTEIN (PROBABLY TETR-FAMILY)-RELATED"/>
    <property type="match status" value="1"/>
</dbReference>
<keyword evidence="7" id="KW-1185">Reference proteome</keyword>
<dbReference type="InterPro" id="IPR054129">
    <property type="entry name" value="DesT_TetR_C"/>
</dbReference>
<dbReference type="SUPFAM" id="SSF46689">
    <property type="entry name" value="Homeodomain-like"/>
    <property type="match status" value="1"/>
</dbReference>
<evidence type="ECO:0000256" key="2">
    <source>
        <dbReference type="ARBA" id="ARBA00023125"/>
    </source>
</evidence>
<dbReference type="PANTHER" id="PTHR30055">
    <property type="entry name" value="HTH-TYPE TRANSCRIPTIONAL REGULATOR RUTR"/>
    <property type="match status" value="1"/>
</dbReference>
<reference evidence="6 7" key="1">
    <citation type="submission" date="2018-08" db="EMBL/GenBank/DDBJ databases">
        <title>Isolation, diversity and antifungal activity of Actinobacteria from cow dung.</title>
        <authorList>
            <person name="Ling L."/>
        </authorList>
    </citation>
    <scope>NUCLEOTIDE SEQUENCE [LARGE SCALE GENOMIC DNA]</scope>
    <source>
        <strain evidence="6 7">NEAU-LLE</strain>
    </source>
</reference>
<accession>A0A371NSM7</accession>
<keyword evidence="2 4" id="KW-0238">DNA-binding</keyword>
<sequence>MSVERRIRLTPDERRAQLVAAGVNFLSDHPLDELTIDELAERAGVSRALIFHYFETRQGMHRAVVTTARDALLTATAPRPELPARERVHDTLERIATFVREHRGTFFSLVRGVASGDPAVRAVVDESREKNAAHLLEALLEVGEPDSRALRITLRAWVSFAEEIFVTLAVDDDADRDAVVAFLERSLEAAVAAARGAEL</sequence>
<dbReference type="InterPro" id="IPR009057">
    <property type="entry name" value="Homeodomain-like_sf"/>
</dbReference>
<evidence type="ECO:0000313" key="6">
    <source>
        <dbReference type="EMBL" id="REJ04615.1"/>
    </source>
</evidence>
<organism evidence="6 7">
    <name type="scientific">Microbacterium bovistercoris</name>
    <dbReference type="NCBI Taxonomy" id="2293570"/>
    <lineage>
        <taxon>Bacteria</taxon>
        <taxon>Bacillati</taxon>
        <taxon>Actinomycetota</taxon>
        <taxon>Actinomycetes</taxon>
        <taxon>Micrococcales</taxon>
        <taxon>Microbacteriaceae</taxon>
        <taxon>Microbacterium</taxon>
    </lineage>
</organism>
<dbReference type="InterPro" id="IPR050109">
    <property type="entry name" value="HTH-type_TetR-like_transc_reg"/>
</dbReference>
<dbReference type="EMBL" id="QUAB01000046">
    <property type="protein sequence ID" value="REJ04615.1"/>
    <property type="molecule type" value="Genomic_DNA"/>
</dbReference>
<dbReference type="Proteomes" id="UP000262172">
    <property type="component" value="Unassembled WGS sequence"/>
</dbReference>
<dbReference type="PROSITE" id="PS50977">
    <property type="entry name" value="HTH_TETR_2"/>
    <property type="match status" value="1"/>
</dbReference>
<feature type="domain" description="HTH tetR-type" evidence="5">
    <location>
        <begin position="12"/>
        <end position="72"/>
    </location>
</feature>
<dbReference type="GO" id="GO:0003700">
    <property type="term" value="F:DNA-binding transcription factor activity"/>
    <property type="evidence" value="ECO:0007669"/>
    <property type="project" value="TreeGrafter"/>
</dbReference>
<evidence type="ECO:0000259" key="5">
    <source>
        <dbReference type="PROSITE" id="PS50977"/>
    </source>
</evidence>
<dbReference type="Pfam" id="PF21943">
    <property type="entry name" value="TetR_C_46"/>
    <property type="match status" value="1"/>
</dbReference>
<proteinExistence type="predicted"/>
<evidence type="ECO:0000256" key="1">
    <source>
        <dbReference type="ARBA" id="ARBA00023015"/>
    </source>
</evidence>
<dbReference type="Gene3D" id="1.10.357.10">
    <property type="entry name" value="Tetracycline Repressor, domain 2"/>
    <property type="match status" value="1"/>
</dbReference>
<comment type="caution">
    <text evidence="6">The sequence shown here is derived from an EMBL/GenBank/DDBJ whole genome shotgun (WGS) entry which is preliminary data.</text>
</comment>
<gene>
    <name evidence="6" type="ORF">DY023_14350</name>
</gene>
<dbReference type="GO" id="GO:0000976">
    <property type="term" value="F:transcription cis-regulatory region binding"/>
    <property type="evidence" value="ECO:0007669"/>
    <property type="project" value="TreeGrafter"/>
</dbReference>
<evidence type="ECO:0000256" key="3">
    <source>
        <dbReference type="ARBA" id="ARBA00023163"/>
    </source>
</evidence>
<protein>
    <submittedName>
        <fullName evidence="6">TetR/AcrR family transcriptional regulator</fullName>
    </submittedName>
</protein>
<keyword evidence="3" id="KW-0804">Transcription</keyword>
<dbReference type="InterPro" id="IPR001647">
    <property type="entry name" value="HTH_TetR"/>
</dbReference>
<feature type="DNA-binding region" description="H-T-H motif" evidence="4">
    <location>
        <begin position="35"/>
        <end position="54"/>
    </location>
</feature>
<dbReference type="Pfam" id="PF00440">
    <property type="entry name" value="TetR_N"/>
    <property type="match status" value="1"/>
</dbReference>
<name>A0A371NSM7_9MICO</name>